<dbReference type="PROSITE" id="PS50965">
    <property type="entry name" value="NERD"/>
    <property type="match status" value="1"/>
</dbReference>
<organism evidence="3 4">
    <name type="scientific">Clostridioides difficile</name>
    <name type="common">Peptoclostridium difficile</name>
    <dbReference type="NCBI Taxonomy" id="1496"/>
    <lineage>
        <taxon>Bacteria</taxon>
        <taxon>Bacillati</taxon>
        <taxon>Bacillota</taxon>
        <taxon>Clostridia</taxon>
        <taxon>Peptostreptococcales</taxon>
        <taxon>Peptostreptococcaceae</taxon>
        <taxon>Clostridioides</taxon>
    </lineage>
</organism>
<feature type="transmembrane region" description="Helical" evidence="1">
    <location>
        <begin position="32"/>
        <end position="54"/>
    </location>
</feature>
<evidence type="ECO:0000256" key="1">
    <source>
        <dbReference type="SAM" id="Phobius"/>
    </source>
</evidence>
<keyword evidence="1" id="KW-0472">Membrane</keyword>
<keyword evidence="1" id="KW-0812">Transmembrane</keyword>
<reference evidence="3" key="2">
    <citation type="submission" date="2021-06" db="EMBL/GenBank/DDBJ databases">
        <authorList>
            <consortium name="NCBI Pathogen Detection Project"/>
        </authorList>
    </citation>
    <scope>NUCLEOTIDE SEQUENCE</scope>
    <source>
        <strain evidence="3">HN1000</strain>
    </source>
</reference>
<dbReference type="InterPro" id="IPR011528">
    <property type="entry name" value="NERD"/>
</dbReference>
<name>A0AAN5VRP4_CLODI</name>
<evidence type="ECO:0000313" key="4">
    <source>
        <dbReference type="Proteomes" id="UP000878956"/>
    </source>
</evidence>
<reference evidence="3" key="1">
    <citation type="journal article" date="2018" name="Genome Biol.">
        <title>SKESA: strategic k-mer extension for scrupulous assemblies.</title>
        <authorList>
            <person name="Souvorov A."/>
            <person name="Agarwala R."/>
            <person name="Lipman D.J."/>
        </authorList>
    </citation>
    <scope>NUCLEOTIDE SEQUENCE</scope>
    <source>
        <strain evidence="3">HN1000</strain>
    </source>
</reference>
<dbReference type="Proteomes" id="UP000878956">
    <property type="component" value="Unassembled WGS sequence"/>
</dbReference>
<protein>
    <submittedName>
        <fullName evidence="3">NERD domain-containing protein</fullName>
    </submittedName>
</protein>
<gene>
    <name evidence="3" type="ORF">KRM00_004081</name>
</gene>
<proteinExistence type="predicted"/>
<sequence>MLQDLIDLYSLPVLPIAWFLELITMHTFSRRIYLWISLLIWIILSILLICKFFLHSKYGYNLRLKKRDIAKLKLRRKLQDNVIKEEILSTLRNYNLEKGPISGLIDIPESKNIKLDLIEKQTLLKNELEYITRYKEEKTALNFDEYLNLDTLNYSKLNFPKSLAWYEEDVEYLKEFLPIDVKSHYDTYSSLNKMIKEYNFEINDIQKSLAIINKGVKGEEAVKNELKWFTDRYKVLENINILIDKEKHETSESDFIIISKNGVFVVEVKNYGSTGDTLIASSDGNWYIKDKYENIEPINNIASQNNRHCGINQYLINRELKNRGYNLETKIDCTSIIVIANKEIVIENNTPNTVIRPSEILNVINNHKPNFELDEKLQDEIVDILKEYSIDASKFPAVSRKEKIEALLYNINILEPGIKASAKIANDYYMNYL</sequence>
<dbReference type="EMBL" id="DAEPXK010000093">
    <property type="protein sequence ID" value="HBH1544528.1"/>
    <property type="molecule type" value="Genomic_DNA"/>
</dbReference>
<dbReference type="Pfam" id="PF08378">
    <property type="entry name" value="NERD"/>
    <property type="match status" value="1"/>
</dbReference>
<feature type="domain" description="NERD" evidence="2">
    <location>
        <begin position="214"/>
        <end position="335"/>
    </location>
</feature>
<comment type="caution">
    <text evidence="3">The sequence shown here is derived from an EMBL/GenBank/DDBJ whole genome shotgun (WGS) entry which is preliminary data.</text>
</comment>
<dbReference type="AlphaFoldDB" id="A0AAN5VRP4"/>
<accession>A0AAN5VRP4</accession>
<keyword evidence="1" id="KW-1133">Transmembrane helix</keyword>
<evidence type="ECO:0000259" key="2">
    <source>
        <dbReference type="PROSITE" id="PS50965"/>
    </source>
</evidence>
<evidence type="ECO:0000313" key="3">
    <source>
        <dbReference type="EMBL" id="HBH1544528.1"/>
    </source>
</evidence>